<dbReference type="AlphaFoldDB" id="A0A9Q3HBZ5"/>
<feature type="domain" description="Reverse transcriptase" evidence="1">
    <location>
        <begin position="1"/>
        <end position="161"/>
    </location>
</feature>
<dbReference type="Pfam" id="PF00078">
    <property type="entry name" value="RVT_1"/>
    <property type="match status" value="1"/>
</dbReference>
<reference evidence="2" key="1">
    <citation type="submission" date="2021-03" db="EMBL/GenBank/DDBJ databases">
        <title>Draft genome sequence of rust myrtle Austropuccinia psidii MF-1, a brazilian biotype.</title>
        <authorList>
            <person name="Quecine M.C."/>
            <person name="Pachon D.M.R."/>
            <person name="Bonatelli M.L."/>
            <person name="Correr F.H."/>
            <person name="Franceschini L.M."/>
            <person name="Leite T.F."/>
            <person name="Margarido G.R.A."/>
            <person name="Almeida C.A."/>
            <person name="Ferrarezi J.A."/>
            <person name="Labate C.A."/>
        </authorList>
    </citation>
    <scope>NUCLEOTIDE SEQUENCE</scope>
    <source>
        <strain evidence="2">MF-1</strain>
    </source>
</reference>
<name>A0A9Q3HBZ5_9BASI</name>
<dbReference type="EMBL" id="AVOT02014030">
    <property type="protein sequence ID" value="MBW0497169.1"/>
    <property type="molecule type" value="Genomic_DNA"/>
</dbReference>
<comment type="caution">
    <text evidence="2">The sequence shown here is derived from an EMBL/GenBank/DDBJ whole genome shotgun (WGS) entry which is preliminary data.</text>
</comment>
<protein>
    <recommendedName>
        <fullName evidence="1">Reverse transcriptase domain-containing protein</fullName>
    </recommendedName>
</protein>
<sequence>MRLSQWTHKHKEISQSHLGVCPGRKIEEEMILLDAWIKNKWQESKLVAGLFLDVKSAYPALHKESLLKVLQTKDKLAYLIAIIRFFLTDRSMDIRIDDFTSQIMPLERGLPQGLPLSVTLYLLYSSNLLLADKIKTSSNRLSIGYIDDVTNLLAEKMKEEA</sequence>
<keyword evidence="3" id="KW-1185">Reference proteome</keyword>
<dbReference type="PROSITE" id="PS50878">
    <property type="entry name" value="RT_POL"/>
    <property type="match status" value="1"/>
</dbReference>
<evidence type="ECO:0000259" key="1">
    <source>
        <dbReference type="PROSITE" id="PS50878"/>
    </source>
</evidence>
<gene>
    <name evidence="2" type="ORF">O181_036884</name>
</gene>
<dbReference type="PANTHER" id="PTHR33481">
    <property type="entry name" value="REVERSE TRANSCRIPTASE"/>
    <property type="match status" value="1"/>
</dbReference>
<dbReference type="OrthoDB" id="4842715at2759"/>
<dbReference type="InterPro" id="IPR000477">
    <property type="entry name" value="RT_dom"/>
</dbReference>
<dbReference type="PANTHER" id="PTHR33481:SF1">
    <property type="entry name" value="ENDONUCLEASE_EXONUCLEASE_PHOSPHATASE DOMAIN-CONTAINING PROTEIN-RELATED"/>
    <property type="match status" value="1"/>
</dbReference>
<organism evidence="2 3">
    <name type="scientific">Austropuccinia psidii MF-1</name>
    <dbReference type="NCBI Taxonomy" id="1389203"/>
    <lineage>
        <taxon>Eukaryota</taxon>
        <taxon>Fungi</taxon>
        <taxon>Dikarya</taxon>
        <taxon>Basidiomycota</taxon>
        <taxon>Pucciniomycotina</taxon>
        <taxon>Pucciniomycetes</taxon>
        <taxon>Pucciniales</taxon>
        <taxon>Sphaerophragmiaceae</taxon>
        <taxon>Austropuccinia</taxon>
    </lineage>
</organism>
<proteinExistence type="predicted"/>
<accession>A0A9Q3HBZ5</accession>
<dbReference type="Proteomes" id="UP000765509">
    <property type="component" value="Unassembled WGS sequence"/>
</dbReference>
<evidence type="ECO:0000313" key="2">
    <source>
        <dbReference type="EMBL" id="MBW0497169.1"/>
    </source>
</evidence>
<evidence type="ECO:0000313" key="3">
    <source>
        <dbReference type="Proteomes" id="UP000765509"/>
    </source>
</evidence>